<evidence type="ECO:0000256" key="1">
    <source>
        <dbReference type="ARBA" id="ARBA00022801"/>
    </source>
</evidence>
<evidence type="ECO:0000313" key="5">
    <source>
        <dbReference type="Proteomes" id="UP000218209"/>
    </source>
</evidence>
<dbReference type="InterPro" id="IPR005645">
    <property type="entry name" value="FSH-like_dom"/>
</dbReference>
<dbReference type="Pfam" id="PF03959">
    <property type="entry name" value="FSH1"/>
    <property type="match status" value="1"/>
</dbReference>
<protein>
    <recommendedName>
        <fullName evidence="3">Serine hydrolase domain-containing protein</fullName>
    </recommendedName>
</protein>
<sequence>MVVSSVPPRAATIGRPRSSATAVRRSALSLSAPAFRARTGALRKALGRPAAGGDGPLAELLYLDAPFVVERDEVPAPSPDAPSPGGATRRPPRRRHPRRRARDSCRGGCRTPTRTRGGPRRSAKSSPRSSTRRPLTACSASPKAQPSRRSLPGWGPPRGHPPPPPRSPAAAAALARLRCVVLVSGFPPRFHLADRLSAARPLRVPSLHIMGEADARVPVAASRALAECFDAATREVYVHGGGTSYRAAPTRGRASWLC</sequence>
<feature type="compositionally biased region" description="Low complexity" evidence="2">
    <location>
        <begin position="124"/>
        <end position="134"/>
    </location>
</feature>
<feature type="domain" description="Serine hydrolase" evidence="3">
    <location>
        <begin position="175"/>
        <end position="242"/>
    </location>
</feature>
<dbReference type="Proteomes" id="UP000218209">
    <property type="component" value="Unassembled WGS sequence"/>
</dbReference>
<evidence type="ECO:0000256" key="2">
    <source>
        <dbReference type="SAM" id="MobiDB-lite"/>
    </source>
</evidence>
<evidence type="ECO:0000313" key="4">
    <source>
        <dbReference type="EMBL" id="OSX73624.1"/>
    </source>
</evidence>
<feature type="compositionally biased region" description="Basic residues" evidence="2">
    <location>
        <begin position="90"/>
        <end position="101"/>
    </location>
</feature>
<organism evidence="4 5">
    <name type="scientific">Porphyra umbilicalis</name>
    <name type="common">Purple laver</name>
    <name type="synonym">Red alga</name>
    <dbReference type="NCBI Taxonomy" id="2786"/>
    <lineage>
        <taxon>Eukaryota</taxon>
        <taxon>Rhodophyta</taxon>
        <taxon>Bangiophyceae</taxon>
        <taxon>Bangiales</taxon>
        <taxon>Bangiaceae</taxon>
        <taxon>Porphyra</taxon>
    </lineage>
</organism>
<proteinExistence type="predicted"/>
<dbReference type="Gene3D" id="3.40.50.1820">
    <property type="entry name" value="alpha/beta hydrolase"/>
    <property type="match status" value="1"/>
</dbReference>
<evidence type="ECO:0000259" key="3">
    <source>
        <dbReference type="Pfam" id="PF03959"/>
    </source>
</evidence>
<accession>A0A1X6NYC4</accession>
<reference evidence="4 5" key="1">
    <citation type="submission" date="2017-03" db="EMBL/GenBank/DDBJ databases">
        <title>WGS assembly of Porphyra umbilicalis.</title>
        <authorList>
            <person name="Brawley S.H."/>
            <person name="Blouin N.A."/>
            <person name="Ficko-Blean E."/>
            <person name="Wheeler G.L."/>
            <person name="Lohr M."/>
            <person name="Goodson H.V."/>
            <person name="Jenkins J.W."/>
            <person name="Blaby-Haas C.E."/>
            <person name="Helliwell K.E."/>
            <person name="Chan C."/>
            <person name="Marriage T."/>
            <person name="Bhattacharya D."/>
            <person name="Klein A.S."/>
            <person name="Badis Y."/>
            <person name="Brodie J."/>
            <person name="Cao Y."/>
            <person name="Collen J."/>
            <person name="Dittami S.M."/>
            <person name="Gachon C.M."/>
            <person name="Green B.R."/>
            <person name="Karpowicz S."/>
            <person name="Kim J.W."/>
            <person name="Kudahl U."/>
            <person name="Lin S."/>
            <person name="Michel G."/>
            <person name="Mittag M."/>
            <person name="Olson B.J."/>
            <person name="Pangilinan J."/>
            <person name="Peng Y."/>
            <person name="Qiu H."/>
            <person name="Shu S."/>
            <person name="Singer J.T."/>
            <person name="Smith A.G."/>
            <person name="Sprecher B.N."/>
            <person name="Wagner V."/>
            <person name="Wang W."/>
            <person name="Wang Z.-Y."/>
            <person name="Yan J."/>
            <person name="Yarish C."/>
            <person name="Zoeuner-Riek S."/>
            <person name="Zhuang Y."/>
            <person name="Zou Y."/>
            <person name="Lindquist E.A."/>
            <person name="Grimwood J."/>
            <person name="Barry K."/>
            <person name="Rokhsar D.S."/>
            <person name="Schmutz J."/>
            <person name="Stiller J.W."/>
            <person name="Grossman A.R."/>
            <person name="Prochnik S.E."/>
        </authorList>
    </citation>
    <scope>NUCLEOTIDE SEQUENCE [LARGE SCALE GENOMIC DNA]</scope>
    <source>
        <strain evidence="4">4086291</strain>
    </source>
</reference>
<dbReference type="GO" id="GO:0005634">
    <property type="term" value="C:nucleus"/>
    <property type="evidence" value="ECO:0007669"/>
    <property type="project" value="TreeGrafter"/>
</dbReference>
<feature type="compositionally biased region" description="Low complexity" evidence="2">
    <location>
        <begin position="106"/>
        <end position="116"/>
    </location>
</feature>
<feature type="compositionally biased region" description="Pro residues" evidence="2">
    <location>
        <begin position="154"/>
        <end position="167"/>
    </location>
</feature>
<keyword evidence="5" id="KW-1185">Reference proteome</keyword>
<dbReference type="InterPro" id="IPR029058">
    <property type="entry name" value="AB_hydrolase_fold"/>
</dbReference>
<dbReference type="EMBL" id="KV918985">
    <property type="protein sequence ID" value="OSX73624.1"/>
    <property type="molecule type" value="Genomic_DNA"/>
</dbReference>
<name>A0A1X6NYC4_PORUM</name>
<dbReference type="SUPFAM" id="SSF53474">
    <property type="entry name" value="alpha/beta-Hydrolases"/>
    <property type="match status" value="1"/>
</dbReference>
<dbReference type="AlphaFoldDB" id="A0A1X6NYC4"/>
<dbReference type="InterPro" id="IPR050593">
    <property type="entry name" value="LovG"/>
</dbReference>
<dbReference type="OrthoDB" id="414698at2759"/>
<dbReference type="GO" id="GO:0005737">
    <property type="term" value="C:cytoplasm"/>
    <property type="evidence" value="ECO:0007669"/>
    <property type="project" value="TreeGrafter"/>
</dbReference>
<dbReference type="GO" id="GO:0016787">
    <property type="term" value="F:hydrolase activity"/>
    <property type="evidence" value="ECO:0007669"/>
    <property type="project" value="UniProtKB-KW"/>
</dbReference>
<dbReference type="PANTHER" id="PTHR48070:SF6">
    <property type="entry name" value="ESTERASE OVCA2"/>
    <property type="match status" value="1"/>
</dbReference>
<feature type="compositionally biased region" description="Polar residues" evidence="2">
    <location>
        <begin position="138"/>
        <end position="148"/>
    </location>
</feature>
<keyword evidence="1" id="KW-0378">Hydrolase</keyword>
<feature type="region of interest" description="Disordered" evidence="2">
    <location>
        <begin position="1"/>
        <end position="26"/>
    </location>
</feature>
<feature type="region of interest" description="Disordered" evidence="2">
    <location>
        <begin position="72"/>
        <end position="170"/>
    </location>
</feature>
<dbReference type="PANTHER" id="PTHR48070">
    <property type="entry name" value="ESTERASE OVCA2"/>
    <property type="match status" value="1"/>
</dbReference>
<gene>
    <name evidence="4" type="ORF">BU14_0333s0012</name>
</gene>